<dbReference type="GO" id="GO:0042597">
    <property type="term" value="C:periplasmic space"/>
    <property type="evidence" value="ECO:0007669"/>
    <property type="project" value="InterPro"/>
</dbReference>
<evidence type="ECO:0000256" key="7">
    <source>
        <dbReference type="SAM" id="SignalP"/>
    </source>
</evidence>
<organism evidence="9">
    <name type="scientific">Leifsonia sp. NPDC080035</name>
    <dbReference type="NCBI Taxonomy" id="3143936"/>
    <lineage>
        <taxon>Bacteria</taxon>
        <taxon>Bacillati</taxon>
        <taxon>Actinomycetota</taxon>
        <taxon>Actinomycetes</taxon>
        <taxon>Micrococcales</taxon>
        <taxon>Microbacteriaceae</taxon>
        <taxon>Leifsonia</taxon>
    </lineage>
</organism>
<keyword evidence="6" id="KW-0472">Membrane</keyword>
<dbReference type="InterPro" id="IPR014755">
    <property type="entry name" value="Cu-Rt/internalin_Ig-like"/>
</dbReference>
<feature type="transmembrane region" description="Helical" evidence="6">
    <location>
        <begin position="188"/>
        <end position="211"/>
    </location>
</feature>
<evidence type="ECO:0000259" key="8">
    <source>
        <dbReference type="Pfam" id="PF04234"/>
    </source>
</evidence>
<dbReference type="Pfam" id="PF04234">
    <property type="entry name" value="CopC"/>
    <property type="match status" value="1"/>
</dbReference>
<dbReference type="RefSeq" id="WP_348789619.1">
    <property type="nucleotide sequence ID" value="NZ_CP157390.1"/>
</dbReference>
<evidence type="ECO:0000313" key="9">
    <source>
        <dbReference type="EMBL" id="XBM49708.1"/>
    </source>
</evidence>
<dbReference type="GO" id="GO:0005886">
    <property type="term" value="C:plasma membrane"/>
    <property type="evidence" value="ECO:0007669"/>
    <property type="project" value="TreeGrafter"/>
</dbReference>
<protein>
    <submittedName>
        <fullName evidence="9">Copper resistance CopC family protein</fullName>
    </submittedName>
</protein>
<dbReference type="InterPro" id="IPR007348">
    <property type="entry name" value="CopC_dom"/>
</dbReference>
<evidence type="ECO:0000256" key="3">
    <source>
        <dbReference type="ARBA" id="ARBA00022729"/>
    </source>
</evidence>
<evidence type="ECO:0000256" key="5">
    <source>
        <dbReference type="SAM" id="MobiDB-lite"/>
    </source>
</evidence>
<dbReference type="Gene3D" id="2.60.40.1220">
    <property type="match status" value="1"/>
</dbReference>
<dbReference type="AlphaFoldDB" id="A0AAU7GHR9"/>
<feature type="region of interest" description="Disordered" evidence="5">
    <location>
        <begin position="137"/>
        <end position="182"/>
    </location>
</feature>
<dbReference type="GO" id="GO:0030313">
    <property type="term" value="C:cell envelope"/>
    <property type="evidence" value="ECO:0007669"/>
    <property type="project" value="UniProtKB-SubCell"/>
</dbReference>
<evidence type="ECO:0000256" key="2">
    <source>
        <dbReference type="ARBA" id="ARBA00022723"/>
    </source>
</evidence>
<dbReference type="SUPFAM" id="SSF81296">
    <property type="entry name" value="E set domains"/>
    <property type="match status" value="1"/>
</dbReference>
<feature type="signal peptide" evidence="7">
    <location>
        <begin position="1"/>
        <end position="28"/>
    </location>
</feature>
<dbReference type="GO" id="GO:0005507">
    <property type="term" value="F:copper ion binding"/>
    <property type="evidence" value="ECO:0007669"/>
    <property type="project" value="InterPro"/>
</dbReference>
<keyword evidence="6" id="KW-0812">Transmembrane</keyword>
<evidence type="ECO:0000256" key="4">
    <source>
        <dbReference type="ARBA" id="ARBA00023008"/>
    </source>
</evidence>
<accession>A0AAU7GHR9</accession>
<dbReference type="GO" id="GO:0046688">
    <property type="term" value="P:response to copper ion"/>
    <property type="evidence" value="ECO:0007669"/>
    <property type="project" value="InterPro"/>
</dbReference>
<keyword evidence="6" id="KW-1133">Transmembrane helix</keyword>
<reference evidence="9" key="1">
    <citation type="submission" date="2024-05" db="EMBL/GenBank/DDBJ databases">
        <title>The Natural Products Discovery Center: Release of the First 8490 Sequenced Strains for Exploring Actinobacteria Biosynthetic Diversity.</title>
        <authorList>
            <person name="Kalkreuter E."/>
            <person name="Kautsar S.A."/>
            <person name="Yang D."/>
            <person name="Bader C.D."/>
            <person name="Teijaro C.N."/>
            <person name="Fluegel L."/>
            <person name="Davis C.M."/>
            <person name="Simpson J.R."/>
            <person name="Lauterbach L."/>
            <person name="Steele A.D."/>
            <person name="Gui C."/>
            <person name="Meng S."/>
            <person name="Li G."/>
            <person name="Viehrig K."/>
            <person name="Ye F."/>
            <person name="Su P."/>
            <person name="Kiefer A.F."/>
            <person name="Nichols A."/>
            <person name="Cepeda A.J."/>
            <person name="Yan W."/>
            <person name="Fan B."/>
            <person name="Jiang Y."/>
            <person name="Adhikari A."/>
            <person name="Zheng C.-J."/>
            <person name="Schuster L."/>
            <person name="Cowan T.M."/>
            <person name="Smanski M.J."/>
            <person name="Chevrette M.G."/>
            <person name="de Carvalho L.P.S."/>
            <person name="Shen B."/>
        </authorList>
    </citation>
    <scope>NUCLEOTIDE SEQUENCE</scope>
    <source>
        <strain evidence="9">NPDC080035</strain>
    </source>
</reference>
<keyword evidence="2" id="KW-0479">Metal-binding</keyword>
<dbReference type="InterPro" id="IPR032694">
    <property type="entry name" value="CopC/D"/>
</dbReference>
<feature type="chain" id="PRO_5043369356" evidence="7">
    <location>
        <begin position="29"/>
        <end position="233"/>
    </location>
</feature>
<proteinExistence type="predicted"/>
<dbReference type="GO" id="GO:0006825">
    <property type="term" value="P:copper ion transport"/>
    <property type="evidence" value="ECO:0007669"/>
    <property type="project" value="InterPro"/>
</dbReference>
<evidence type="ECO:0000256" key="6">
    <source>
        <dbReference type="SAM" id="Phobius"/>
    </source>
</evidence>
<comment type="subcellular location">
    <subcellularLocation>
        <location evidence="1">Cell envelope</location>
    </subcellularLocation>
</comment>
<feature type="compositionally biased region" description="Low complexity" evidence="5">
    <location>
        <begin position="137"/>
        <end position="177"/>
    </location>
</feature>
<gene>
    <name evidence="9" type="ORF">AAME72_07535</name>
</gene>
<dbReference type="PANTHER" id="PTHR34820">
    <property type="entry name" value="INNER MEMBRANE PROTEIN YEBZ"/>
    <property type="match status" value="1"/>
</dbReference>
<feature type="domain" description="CopC" evidence="8">
    <location>
        <begin position="29"/>
        <end position="127"/>
    </location>
</feature>
<name>A0AAU7GHR9_9MICO</name>
<dbReference type="EMBL" id="CP157390">
    <property type="protein sequence ID" value="XBM49708.1"/>
    <property type="molecule type" value="Genomic_DNA"/>
</dbReference>
<evidence type="ECO:0000256" key="1">
    <source>
        <dbReference type="ARBA" id="ARBA00004196"/>
    </source>
</evidence>
<dbReference type="PANTHER" id="PTHR34820:SF4">
    <property type="entry name" value="INNER MEMBRANE PROTEIN YEBZ"/>
    <property type="match status" value="1"/>
</dbReference>
<keyword evidence="3 7" id="KW-0732">Signal</keyword>
<sequence>MSRRLLSAAAGLAAAIAVILVPATAASAHDYLVSSDPAADSTVQSPLDTVALTFNDRVLDLGGNGSGTLLTVTGPDGAGTHYETGCPSIADAVVSAPVALGAAGQYTVAYQVVSADGHTVSNSYGFRYAPPAGTTAAAGSASSPCGAAATTPAATPEPTVTAQAGATPGPAATVSTPQPTKAADSGNMGLVIGIAVAIVVIAIAGVLIVVLTARRKPPAGDAAPDDEDASPRE</sequence>
<dbReference type="InterPro" id="IPR014756">
    <property type="entry name" value="Ig_E-set"/>
</dbReference>
<keyword evidence="4" id="KW-0186">Copper</keyword>